<keyword evidence="3 5" id="KW-1133">Transmembrane helix</keyword>
<reference evidence="7 8" key="1">
    <citation type="submission" date="2018-03" db="EMBL/GenBank/DDBJ databases">
        <title>Genomic Encyclopedia of Type Strains, Phase III (KMG-III): the genomes of soil and plant-associated and newly described type strains.</title>
        <authorList>
            <person name="Whitman W."/>
        </authorList>
    </citation>
    <scope>NUCLEOTIDE SEQUENCE [LARGE SCALE GENOMIC DNA]</scope>
    <source>
        <strain evidence="7 8">CGMCC 1.12484</strain>
    </source>
</reference>
<feature type="transmembrane region" description="Helical" evidence="5">
    <location>
        <begin position="260"/>
        <end position="278"/>
    </location>
</feature>
<comment type="caution">
    <text evidence="7">The sequence shown here is derived from an EMBL/GenBank/DDBJ whole genome shotgun (WGS) entry which is preliminary data.</text>
</comment>
<comment type="subcellular location">
    <subcellularLocation>
        <location evidence="1">Membrane</location>
        <topology evidence="1">Multi-pass membrane protein</topology>
    </subcellularLocation>
</comment>
<dbReference type="GO" id="GO:0016020">
    <property type="term" value="C:membrane"/>
    <property type="evidence" value="ECO:0007669"/>
    <property type="project" value="UniProtKB-SubCell"/>
</dbReference>
<evidence type="ECO:0000256" key="2">
    <source>
        <dbReference type="ARBA" id="ARBA00022692"/>
    </source>
</evidence>
<feature type="domain" description="STAS" evidence="6">
    <location>
        <begin position="441"/>
        <end position="552"/>
    </location>
</feature>
<evidence type="ECO:0000313" key="8">
    <source>
        <dbReference type="Proteomes" id="UP000237983"/>
    </source>
</evidence>
<feature type="transmembrane region" description="Helical" evidence="5">
    <location>
        <begin position="142"/>
        <end position="161"/>
    </location>
</feature>
<dbReference type="Pfam" id="PF01740">
    <property type="entry name" value="STAS"/>
    <property type="match status" value="1"/>
</dbReference>
<evidence type="ECO:0000256" key="1">
    <source>
        <dbReference type="ARBA" id="ARBA00004141"/>
    </source>
</evidence>
<dbReference type="Gene3D" id="3.30.750.24">
    <property type="entry name" value="STAS domain"/>
    <property type="match status" value="1"/>
</dbReference>
<dbReference type="OrthoDB" id="9771198at2"/>
<dbReference type="Pfam" id="PF00916">
    <property type="entry name" value="Sulfate_transp"/>
    <property type="match status" value="1"/>
</dbReference>
<feature type="transmembrane region" description="Helical" evidence="5">
    <location>
        <begin position="45"/>
        <end position="65"/>
    </location>
</feature>
<evidence type="ECO:0000256" key="3">
    <source>
        <dbReference type="ARBA" id="ARBA00022989"/>
    </source>
</evidence>
<dbReference type="AlphaFoldDB" id="A0A2T0VG60"/>
<protein>
    <submittedName>
        <fullName evidence="7">SulP family sulfate permease</fullName>
    </submittedName>
</protein>
<evidence type="ECO:0000256" key="4">
    <source>
        <dbReference type="ARBA" id="ARBA00023136"/>
    </source>
</evidence>
<dbReference type="EMBL" id="PVTL01000003">
    <property type="protein sequence ID" value="PRY69152.1"/>
    <property type="molecule type" value="Genomic_DNA"/>
</dbReference>
<dbReference type="PANTHER" id="PTHR11814">
    <property type="entry name" value="SULFATE TRANSPORTER"/>
    <property type="match status" value="1"/>
</dbReference>
<dbReference type="InterPro" id="IPR036513">
    <property type="entry name" value="STAS_dom_sf"/>
</dbReference>
<feature type="transmembrane region" description="Helical" evidence="5">
    <location>
        <begin position="339"/>
        <end position="356"/>
    </location>
</feature>
<dbReference type="Proteomes" id="UP000237983">
    <property type="component" value="Unassembled WGS sequence"/>
</dbReference>
<evidence type="ECO:0000313" key="7">
    <source>
        <dbReference type="EMBL" id="PRY69152.1"/>
    </source>
</evidence>
<evidence type="ECO:0000256" key="5">
    <source>
        <dbReference type="SAM" id="Phobius"/>
    </source>
</evidence>
<keyword evidence="2 5" id="KW-0812">Transmembrane</keyword>
<dbReference type="RefSeq" id="WP_106211466.1">
    <property type="nucleotide sequence ID" value="NZ_PVTL01000003.1"/>
</dbReference>
<gene>
    <name evidence="7" type="ORF">B0I08_103359</name>
</gene>
<organism evidence="7 8">
    <name type="scientific">Glaciihabitans tibetensis</name>
    <dbReference type="NCBI Taxonomy" id="1266600"/>
    <lineage>
        <taxon>Bacteria</taxon>
        <taxon>Bacillati</taxon>
        <taxon>Actinomycetota</taxon>
        <taxon>Actinomycetes</taxon>
        <taxon>Micrococcales</taxon>
        <taxon>Microbacteriaceae</taxon>
        <taxon>Glaciihabitans</taxon>
    </lineage>
</organism>
<feature type="transmembrane region" description="Helical" evidence="5">
    <location>
        <begin position="72"/>
        <end position="89"/>
    </location>
</feature>
<dbReference type="InterPro" id="IPR011547">
    <property type="entry name" value="SLC26A/SulP_dom"/>
</dbReference>
<sequence length="592" mass="60662">MKSGRTPVHHTLAHVAHLAHNAHLAHLAPGKRDYRAVPRTWKGDLVAGITVGIVALPLALAFGVSSGAGAEAGLITAIVAGLVAAIFGGSNVQVSGPTGAMVVVLGPIVATYGIAAVPVVTVLAGAIVMLAGLLKLGRTVTFIPWPVIEGFTLGIAVIIFLQQVPSAFGVVAGDSSNAAVAAVQALSTVSWPEVLWPVAIVAAVIAIMWATPRIHRSLPGSILAIVVVTVMATLADLPVARIGALPASLPSPSLPLIDGHALTTFLAPALTIAALAAIESLLSARVATALADTGTYDADRELVGQGLASIASGFFGGMPATGAIARTAVNVRAGGRTRLAAITHALVLLGVVYLATGPVSQIPLAALAGVLMFTAVKMVSPSVVRSVLGSTRSDAVVFVVTAIITVSFDLILAVEIGIVVAAFFALRTLAKSGGVHREPLPLPSVSGDERIALFRLDGALFFGTAERMLERVSEIDRVSVAIIRMSQIDVLDATGARVIADIVRTLEARGITVLIKGVQERHLQLVTRVGVLRTLRTKQHLFADLASAVEHARSHVRRDDAASRAAALIAAEPRAAVPGTTGPATTPAPSIS</sequence>
<feature type="transmembrane region" description="Helical" evidence="5">
    <location>
        <begin position="109"/>
        <end position="130"/>
    </location>
</feature>
<dbReference type="PROSITE" id="PS50801">
    <property type="entry name" value="STAS"/>
    <property type="match status" value="1"/>
</dbReference>
<proteinExistence type="predicted"/>
<name>A0A2T0VG60_9MICO</name>
<feature type="transmembrane region" description="Helical" evidence="5">
    <location>
        <begin position="194"/>
        <end position="210"/>
    </location>
</feature>
<dbReference type="GO" id="GO:0055085">
    <property type="term" value="P:transmembrane transport"/>
    <property type="evidence" value="ECO:0007669"/>
    <property type="project" value="InterPro"/>
</dbReference>
<feature type="transmembrane region" description="Helical" evidence="5">
    <location>
        <begin position="396"/>
        <end position="426"/>
    </location>
</feature>
<dbReference type="SUPFAM" id="SSF52091">
    <property type="entry name" value="SpoIIaa-like"/>
    <property type="match status" value="1"/>
</dbReference>
<dbReference type="InterPro" id="IPR001902">
    <property type="entry name" value="SLC26A/SulP_fam"/>
</dbReference>
<keyword evidence="4 5" id="KW-0472">Membrane</keyword>
<feature type="transmembrane region" description="Helical" evidence="5">
    <location>
        <begin position="362"/>
        <end position="384"/>
    </location>
</feature>
<dbReference type="CDD" id="cd07042">
    <property type="entry name" value="STAS_SulP_like_sulfate_transporter"/>
    <property type="match status" value="1"/>
</dbReference>
<feature type="transmembrane region" description="Helical" evidence="5">
    <location>
        <begin position="222"/>
        <end position="240"/>
    </location>
</feature>
<evidence type="ECO:0000259" key="6">
    <source>
        <dbReference type="PROSITE" id="PS50801"/>
    </source>
</evidence>
<keyword evidence="8" id="KW-1185">Reference proteome</keyword>
<accession>A0A2T0VG60</accession>
<dbReference type="InterPro" id="IPR002645">
    <property type="entry name" value="STAS_dom"/>
</dbReference>